<feature type="domain" description="DUF3991" evidence="2">
    <location>
        <begin position="129"/>
        <end position="189"/>
    </location>
</feature>
<evidence type="ECO:0000313" key="3">
    <source>
        <dbReference type="EMBL" id="PNV57953.1"/>
    </source>
</evidence>
<feature type="region of interest" description="Disordered" evidence="1">
    <location>
        <begin position="99"/>
        <end position="118"/>
    </location>
</feature>
<name>A0A2K2TIK7_LIMFE</name>
<sequence length="372" mass="42540">MPTTKEMTLDELCNQSIQGYLDLKGIPYDQQGPYLRLKDHDSLVVDTRIGGSHTNETFFWNSQGIGGNLYHFLRNYENLDKVATIAELKAVAPQLSNRPLPNIQATRKPYQPKKWQASQDSRKMGQMLNYLQNVRKLDPVLVHALAERNLVRPLSNGDAFFAWVDNKGQEVGGDVQGTRINYNQFGKRGTRKMIARGSRSQWGFHFNVRDNRRKDLSCDKLYLFESPIDALSFFQMNGLKVPEGGNRHFVSLNGAGSKVKTLLPYLAEYGIPKEIHLGFDRDEAGINGVYKAVDLINQWNFRNTVTVYVDQPATGKDWNDALKVGDHRKQVQTFKEWAKEHPQPGQQVSRPEQQQQPAWGQLPFDQPKVRQR</sequence>
<organism evidence="3 4">
    <name type="scientific">Limosilactobacillus fermentum</name>
    <name type="common">Lactobacillus fermentum</name>
    <dbReference type="NCBI Taxonomy" id="1613"/>
    <lineage>
        <taxon>Bacteria</taxon>
        <taxon>Bacillati</taxon>
        <taxon>Bacillota</taxon>
        <taxon>Bacilli</taxon>
        <taxon>Lactobacillales</taxon>
        <taxon>Lactobacillaceae</taxon>
        <taxon>Limosilactobacillus</taxon>
    </lineage>
</organism>
<comment type="caution">
    <text evidence="3">The sequence shown here is derived from an EMBL/GenBank/DDBJ whole genome shotgun (WGS) entry which is preliminary data.</text>
</comment>
<protein>
    <recommendedName>
        <fullName evidence="2">DUF3991 domain-containing protein</fullName>
    </recommendedName>
</protein>
<dbReference type="SUPFAM" id="SSF56731">
    <property type="entry name" value="DNA primase core"/>
    <property type="match status" value="1"/>
</dbReference>
<dbReference type="InterPro" id="IPR034154">
    <property type="entry name" value="TOPRIM_DnaG/twinkle"/>
</dbReference>
<proteinExistence type="predicted"/>
<dbReference type="Pfam" id="PF13155">
    <property type="entry name" value="Toprim_2"/>
    <property type="match status" value="1"/>
</dbReference>
<dbReference type="EMBL" id="POTQ01000009">
    <property type="protein sequence ID" value="PNV57953.1"/>
    <property type="molecule type" value="Genomic_DNA"/>
</dbReference>
<evidence type="ECO:0000259" key="2">
    <source>
        <dbReference type="Pfam" id="PF13154"/>
    </source>
</evidence>
<dbReference type="Gene3D" id="3.40.1360.10">
    <property type="match status" value="1"/>
</dbReference>
<dbReference type="CDD" id="cd01029">
    <property type="entry name" value="TOPRIM_primases"/>
    <property type="match status" value="1"/>
</dbReference>
<dbReference type="Proteomes" id="UP000236514">
    <property type="component" value="Unassembled WGS sequence"/>
</dbReference>
<dbReference type="RefSeq" id="WP_103205453.1">
    <property type="nucleotide sequence ID" value="NZ_CABJBV010000022.1"/>
</dbReference>
<dbReference type="InterPro" id="IPR025054">
    <property type="entry name" value="DUF3991"/>
</dbReference>
<reference evidence="3 4" key="1">
    <citation type="submission" date="2018-01" db="EMBL/GenBank/DDBJ databases">
        <title>Draft genome sequence of the feruloyl esterase-producing strain Lactobacillus fermentum CRL 1446, isolated from artisanal goat milk cheese.</title>
        <authorList>
            <person name="Abeijon Mukdsi M.C."/>
            <person name="Saavedra L."/>
            <person name="Gauffin Cano M.P."/>
            <person name="Hebert E.M."/>
            <person name="Medina R.B."/>
        </authorList>
    </citation>
    <scope>NUCLEOTIDE SEQUENCE [LARGE SCALE GENOMIC DNA]</scope>
    <source>
        <strain evidence="3 4">CRL 1446</strain>
    </source>
</reference>
<gene>
    <name evidence="3" type="ORF">C1Y38_05630</name>
</gene>
<feature type="region of interest" description="Disordered" evidence="1">
    <location>
        <begin position="337"/>
        <end position="372"/>
    </location>
</feature>
<dbReference type="AlphaFoldDB" id="A0A2K2TIK7"/>
<dbReference type="Pfam" id="PF13154">
    <property type="entry name" value="DUF3991"/>
    <property type="match status" value="1"/>
</dbReference>
<feature type="compositionally biased region" description="Low complexity" evidence="1">
    <location>
        <begin position="343"/>
        <end position="357"/>
    </location>
</feature>
<evidence type="ECO:0000256" key="1">
    <source>
        <dbReference type="SAM" id="MobiDB-lite"/>
    </source>
</evidence>
<accession>A0A2K2TIK7</accession>
<evidence type="ECO:0000313" key="4">
    <source>
        <dbReference type="Proteomes" id="UP000236514"/>
    </source>
</evidence>